<keyword evidence="1" id="KW-0472">Membrane</keyword>
<dbReference type="GO" id="GO:0016747">
    <property type="term" value="F:acyltransferase activity, transferring groups other than amino-acyl groups"/>
    <property type="evidence" value="ECO:0007669"/>
    <property type="project" value="InterPro"/>
</dbReference>
<organism evidence="3 4">
    <name type="scientific">Anopheles maculatus</name>
    <dbReference type="NCBI Taxonomy" id="74869"/>
    <lineage>
        <taxon>Eukaryota</taxon>
        <taxon>Metazoa</taxon>
        <taxon>Ecdysozoa</taxon>
        <taxon>Arthropoda</taxon>
        <taxon>Hexapoda</taxon>
        <taxon>Insecta</taxon>
        <taxon>Pterygota</taxon>
        <taxon>Neoptera</taxon>
        <taxon>Endopterygota</taxon>
        <taxon>Diptera</taxon>
        <taxon>Nematocera</taxon>
        <taxon>Culicoidea</taxon>
        <taxon>Culicidae</taxon>
        <taxon>Anophelinae</taxon>
        <taxon>Anopheles</taxon>
        <taxon>Anopheles maculatus group</taxon>
    </lineage>
</organism>
<dbReference type="Pfam" id="PF01757">
    <property type="entry name" value="Acyl_transf_3"/>
    <property type="match status" value="1"/>
</dbReference>
<feature type="transmembrane region" description="Helical" evidence="1">
    <location>
        <begin position="198"/>
        <end position="219"/>
    </location>
</feature>
<dbReference type="InterPro" id="IPR052728">
    <property type="entry name" value="O2_lipid_transport_reg"/>
</dbReference>
<evidence type="ECO:0000256" key="1">
    <source>
        <dbReference type="SAM" id="Phobius"/>
    </source>
</evidence>
<reference evidence="3" key="2">
    <citation type="submission" date="2020-05" db="UniProtKB">
        <authorList>
            <consortium name="EnsemblMetazoa"/>
        </authorList>
    </citation>
    <scope>IDENTIFICATION</scope>
    <source>
        <strain evidence="3">maculatus3</strain>
    </source>
</reference>
<dbReference type="Proteomes" id="UP000075901">
    <property type="component" value="Unassembled WGS sequence"/>
</dbReference>
<keyword evidence="1" id="KW-0812">Transmembrane</keyword>
<reference evidence="4" key="1">
    <citation type="submission" date="2013-09" db="EMBL/GenBank/DDBJ databases">
        <title>The Genome Sequence of Anopheles maculatus species B.</title>
        <authorList>
            <consortium name="The Broad Institute Genomics Platform"/>
            <person name="Neafsey D.E."/>
            <person name="Besansky N."/>
            <person name="Howell P."/>
            <person name="Walton C."/>
            <person name="Young S.K."/>
            <person name="Zeng Q."/>
            <person name="Gargeya S."/>
            <person name="Fitzgerald M."/>
            <person name="Haas B."/>
            <person name="Abouelleil A."/>
            <person name="Allen A.W."/>
            <person name="Alvarado L."/>
            <person name="Arachchi H.M."/>
            <person name="Berlin A.M."/>
            <person name="Chapman S.B."/>
            <person name="Gainer-Dewar J."/>
            <person name="Goldberg J."/>
            <person name="Griggs A."/>
            <person name="Gujja S."/>
            <person name="Hansen M."/>
            <person name="Howarth C."/>
            <person name="Imamovic A."/>
            <person name="Ireland A."/>
            <person name="Larimer J."/>
            <person name="McCowan C."/>
            <person name="Murphy C."/>
            <person name="Pearson M."/>
            <person name="Poon T.W."/>
            <person name="Priest M."/>
            <person name="Roberts A."/>
            <person name="Saif S."/>
            <person name="Shea T."/>
            <person name="Sisk P."/>
            <person name="Sykes S."/>
            <person name="Wortman J."/>
            <person name="Nusbaum C."/>
            <person name="Birren B."/>
        </authorList>
    </citation>
    <scope>NUCLEOTIDE SEQUENCE [LARGE SCALE GENOMIC DNA]</scope>
    <source>
        <strain evidence="4">maculatus3</strain>
    </source>
</reference>
<feature type="transmembrane region" description="Helical" evidence="1">
    <location>
        <begin position="288"/>
        <end position="307"/>
    </location>
</feature>
<dbReference type="VEuPathDB" id="VectorBase:AMAM009090"/>
<sequence>MKDDKRRYETMVNECMNQRLRTRYNITGYTALEYCRPEAAKQKARPFDALELLFLAILGTLVGTLILSSVLDINGIEQDNAIVSAFSLRRNWDRLRERPSSQLHRDLRYIDGLRVIINHLVIVLHSILIASAAPSRNYDELEEMMSFAPLLVYISSNAFLVQVFFTIGGYLLSVNVLRDSEKTPINARYAGNKVLHRLLRLVPVYAFFLLFSVSVNARFDVNLSGYRLFTAENAICRQNWWANLFFVNNFLWPEELCLMHTWYLAADLQLFLMAMALLLVIHRWPKSVGLVFLGGVIASFVVPGYILHAHKLHPVLPAKLR</sequence>
<dbReference type="PANTHER" id="PTHR11161:SF22">
    <property type="entry name" value="ACYLTRANSFERASE 3 DOMAIN-CONTAINING PROTEIN-RELATED"/>
    <property type="match status" value="1"/>
</dbReference>
<dbReference type="AlphaFoldDB" id="A0A182SLE7"/>
<dbReference type="InterPro" id="IPR002656">
    <property type="entry name" value="Acyl_transf_3_dom"/>
</dbReference>
<dbReference type="PANTHER" id="PTHR11161">
    <property type="entry name" value="O-ACYLTRANSFERASE"/>
    <property type="match status" value="1"/>
</dbReference>
<evidence type="ECO:0000313" key="4">
    <source>
        <dbReference type="Proteomes" id="UP000075901"/>
    </source>
</evidence>
<feature type="transmembrane region" description="Helical" evidence="1">
    <location>
        <begin position="115"/>
        <end position="133"/>
    </location>
</feature>
<dbReference type="EnsemblMetazoa" id="AMAM009090-RA">
    <property type="protein sequence ID" value="AMAM009090-PA"/>
    <property type="gene ID" value="AMAM009090"/>
</dbReference>
<feature type="transmembrane region" description="Helical" evidence="1">
    <location>
        <begin position="52"/>
        <end position="71"/>
    </location>
</feature>
<feature type="transmembrane region" description="Helical" evidence="1">
    <location>
        <begin position="262"/>
        <end position="281"/>
    </location>
</feature>
<name>A0A182SLE7_9DIPT</name>
<feature type="domain" description="Acyltransferase 3" evidence="2">
    <location>
        <begin position="108"/>
        <end position="313"/>
    </location>
</feature>
<accession>A0A182SLE7</accession>
<keyword evidence="1" id="KW-1133">Transmembrane helix</keyword>
<keyword evidence="4" id="KW-1185">Reference proteome</keyword>
<feature type="transmembrane region" description="Helical" evidence="1">
    <location>
        <begin position="153"/>
        <end position="177"/>
    </location>
</feature>
<proteinExistence type="predicted"/>
<evidence type="ECO:0000313" key="3">
    <source>
        <dbReference type="EnsemblMetazoa" id="AMAM009090-PA"/>
    </source>
</evidence>
<evidence type="ECO:0000259" key="2">
    <source>
        <dbReference type="Pfam" id="PF01757"/>
    </source>
</evidence>
<protein>
    <recommendedName>
        <fullName evidence="2">Acyltransferase 3 domain-containing protein</fullName>
    </recommendedName>
</protein>